<evidence type="ECO:0000313" key="9">
    <source>
        <dbReference type="Proteomes" id="UP000017052"/>
    </source>
</evidence>
<dbReference type="GO" id="GO:0046943">
    <property type="term" value="F:carboxylic acid transmembrane transporter activity"/>
    <property type="evidence" value="ECO:0007669"/>
    <property type="project" value="TreeGrafter"/>
</dbReference>
<feature type="transmembrane region" description="Helical" evidence="6">
    <location>
        <begin position="164"/>
        <end position="187"/>
    </location>
</feature>
<organism evidence="8 9">
    <name type="scientific">Propionibacterium acidifaciens F0233</name>
    <dbReference type="NCBI Taxonomy" id="553198"/>
    <lineage>
        <taxon>Bacteria</taxon>
        <taxon>Bacillati</taxon>
        <taxon>Actinomycetota</taxon>
        <taxon>Actinomycetes</taxon>
        <taxon>Propionibacteriales</taxon>
        <taxon>Propionibacteriaceae</taxon>
        <taxon>Propionibacterium</taxon>
    </lineage>
</organism>
<dbReference type="InterPro" id="IPR005829">
    <property type="entry name" value="Sugar_transporter_CS"/>
</dbReference>
<feature type="transmembrane region" description="Helical" evidence="6">
    <location>
        <begin position="415"/>
        <end position="446"/>
    </location>
</feature>
<name>U2S7A8_9ACTN</name>
<comment type="subcellular location">
    <subcellularLocation>
        <location evidence="1">Cell membrane</location>
        <topology evidence="1">Multi-pass membrane protein</topology>
    </subcellularLocation>
</comment>
<dbReference type="RefSeq" id="WP_021796519.1">
    <property type="nucleotide sequence ID" value="NZ_ACVN02000050.1"/>
</dbReference>
<feature type="transmembrane region" description="Helical" evidence="6">
    <location>
        <begin position="307"/>
        <end position="326"/>
    </location>
</feature>
<feature type="transmembrane region" description="Helical" evidence="6">
    <location>
        <begin position="31"/>
        <end position="50"/>
    </location>
</feature>
<dbReference type="PROSITE" id="PS50850">
    <property type="entry name" value="MFS"/>
    <property type="match status" value="1"/>
</dbReference>
<accession>U2S7A8</accession>
<protein>
    <submittedName>
        <fullName evidence="8">Transporter, major facilitator family protein</fullName>
    </submittedName>
</protein>
<feature type="transmembrane region" description="Helical" evidence="6">
    <location>
        <begin position="130"/>
        <end position="152"/>
    </location>
</feature>
<evidence type="ECO:0000256" key="4">
    <source>
        <dbReference type="ARBA" id="ARBA00023136"/>
    </source>
</evidence>
<sequence length="459" mass="48521">MTLLTSDRRAAAPARPGPTGPRRATHYFDGLPVRAAHRRVFVLVMIAYFFDQLDNWNFGYIAPALRSSWGLGLERIATINSAYFVGMTVGGLLGGFCSDRFGRRRVFLHGMALFSTASVVNGLAGGFGLFVAARALTGVGLFAMMVCSHTYLAEISPGESRGRWQGRVAAVGYCAVPVIGIAANLIIPLGAQAWRALFILGGLGIIPLALAWRSLPESPRWLVSRGRVAEAEATVRALTGHDVDLSQAAARTGRPPGPLTSLRTIFSRANARPTAVLLVLFALETPASFIVRTWITTLLDAQGMSMRLALVATFCMQIGVPFGCWVSSRVSDLGGRKWPIVALLLAESALAVSFGHVRGHWALIVVGFLLTASGMAVGLISCTYATENYPTRLRNSADGAHNAVGRSMVAATQPLVPGLFASAGFTGVFTAIAVGLLPAAALVAAAGRRTGGRSLEEIS</sequence>
<feature type="transmembrane region" description="Helical" evidence="6">
    <location>
        <begin position="106"/>
        <end position="124"/>
    </location>
</feature>
<dbReference type="CDD" id="cd17316">
    <property type="entry name" value="MFS_SV2_like"/>
    <property type="match status" value="1"/>
</dbReference>
<dbReference type="PANTHER" id="PTHR23508:SF10">
    <property type="entry name" value="CARBOXYLIC ACID TRANSPORTER PROTEIN HOMOLOG"/>
    <property type="match status" value="1"/>
</dbReference>
<keyword evidence="3 6" id="KW-1133">Transmembrane helix</keyword>
<feature type="transmembrane region" description="Helical" evidence="6">
    <location>
        <begin position="361"/>
        <end position="385"/>
    </location>
</feature>
<dbReference type="Proteomes" id="UP000017052">
    <property type="component" value="Unassembled WGS sequence"/>
</dbReference>
<feature type="region of interest" description="Disordered" evidence="5">
    <location>
        <begin position="1"/>
        <end position="23"/>
    </location>
</feature>
<feature type="domain" description="Major facilitator superfamily (MFS) profile" evidence="7">
    <location>
        <begin position="40"/>
        <end position="451"/>
    </location>
</feature>
<dbReference type="Pfam" id="PF07690">
    <property type="entry name" value="MFS_1"/>
    <property type="match status" value="1"/>
</dbReference>
<evidence type="ECO:0000256" key="3">
    <source>
        <dbReference type="ARBA" id="ARBA00022989"/>
    </source>
</evidence>
<dbReference type="InterPro" id="IPR036259">
    <property type="entry name" value="MFS_trans_sf"/>
</dbReference>
<dbReference type="Gene3D" id="1.20.1250.20">
    <property type="entry name" value="MFS general substrate transporter like domains"/>
    <property type="match status" value="1"/>
</dbReference>
<evidence type="ECO:0000256" key="2">
    <source>
        <dbReference type="ARBA" id="ARBA00022692"/>
    </source>
</evidence>
<evidence type="ECO:0000256" key="5">
    <source>
        <dbReference type="SAM" id="MobiDB-lite"/>
    </source>
</evidence>
<evidence type="ECO:0000256" key="1">
    <source>
        <dbReference type="ARBA" id="ARBA00004651"/>
    </source>
</evidence>
<comment type="caution">
    <text evidence="8">The sequence shown here is derived from an EMBL/GenBank/DDBJ whole genome shotgun (WGS) entry which is preliminary data.</text>
</comment>
<dbReference type="OrthoDB" id="9787026at2"/>
<proteinExistence type="predicted"/>
<reference evidence="8" key="1">
    <citation type="submission" date="2013-08" db="EMBL/GenBank/DDBJ databases">
        <authorList>
            <person name="Durkin A.S."/>
            <person name="Haft D.R."/>
            <person name="McCorrison J."/>
            <person name="Torralba M."/>
            <person name="Gillis M."/>
            <person name="Haft D.H."/>
            <person name="Methe B."/>
            <person name="Sutton G."/>
            <person name="Nelson K.E."/>
        </authorList>
    </citation>
    <scope>NUCLEOTIDE SEQUENCE [LARGE SCALE GENOMIC DNA]</scope>
    <source>
        <strain evidence="8">F0233</strain>
    </source>
</reference>
<feature type="transmembrane region" description="Helical" evidence="6">
    <location>
        <begin position="338"/>
        <end position="355"/>
    </location>
</feature>
<feature type="compositionally biased region" description="Basic and acidic residues" evidence="5">
    <location>
        <begin position="1"/>
        <end position="10"/>
    </location>
</feature>
<feature type="transmembrane region" description="Helical" evidence="6">
    <location>
        <begin position="275"/>
        <end position="295"/>
    </location>
</feature>
<evidence type="ECO:0000313" key="8">
    <source>
        <dbReference type="EMBL" id="ERK61523.1"/>
    </source>
</evidence>
<dbReference type="GO" id="GO:0005886">
    <property type="term" value="C:plasma membrane"/>
    <property type="evidence" value="ECO:0007669"/>
    <property type="project" value="UniProtKB-SubCell"/>
</dbReference>
<dbReference type="PROSITE" id="PS00216">
    <property type="entry name" value="SUGAR_TRANSPORT_1"/>
    <property type="match status" value="1"/>
</dbReference>
<evidence type="ECO:0000259" key="7">
    <source>
        <dbReference type="PROSITE" id="PS50850"/>
    </source>
</evidence>
<dbReference type="GeneID" id="95360831"/>
<dbReference type="AlphaFoldDB" id="U2S7A8"/>
<dbReference type="PANTHER" id="PTHR23508">
    <property type="entry name" value="CARBOXYLIC ACID TRANSPORTER PROTEIN HOMOLOG"/>
    <property type="match status" value="1"/>
</dbReference>
<evidence type="ECO:0000256" key="6">
    <source>
        <dbReference type="SAM" id="Phobius"/>
    </source>
</evidence>
<gene>
    <name evidence="8" type="ORF">HMPREF0682_0604</name>
</gene>
<keyword evidence="4 6" id="KW-0472">Membrane</keyword>
<dbReference type="EMBL" id="ACVN02000050">
    <property type="protein sequence ID" value="ERK61523.1"/>
    <property type="molecule type" value="Genomic_DNA"/>
</dbReference>
<dbReference type="SUPFAM" id="SSF103473">
    <property type="entry name" value="MFS general substrate transporter"/>
    <property type="match status" value="1"/>
</dbReference>
<feature type="transmembrane region" description="Helical" evidence="6">
    <location>
        <begin position="76"/>
        <end position="94"/>
    </location>
</feature>
<feature type="transmembrane region" description="Helical" evidence="6">
    <location>
        <begin position="193"/>
        <end position="212"/>
    </location>
</feature>
<dbReference type="InterPro" id="IPR011701">
    <property type="entry name" value="MFS"/>
</dbReference>
<keyword evidence="9" id="KW-1185">Reference proteome</keyword>
<dbReference type="InterPro" id="IPR020846">
    <property type="entry name" value="MFS_dom"/>
</dbReference>
<keyword evidence="2 6" id="KW-0812">Transmembrane</keyword>